<evidence type="ECO:0000256" key="5">
    <source>
        <dbReference type="ARBA" id="ARBA00023125"/>
    </source>
</evidence>
<dbReference type="Proteomes" id="UP000256977">
    <property type="component" value="Unassembled WGS sequence"/>
</dbReference>
<evidence type="ECO:0000256" key="6">
    <source>
        <dbReference type="ARBA" id="ARBA00023163"/>
    </source>
</evidence>
<dbReference type="InterPro" id="IPR036388">
    <property type="entry name" value="WH-like_DNA-bd_sf"/>
</dbReference>
<dbReference type="GO" id="GO:0000156">
    <property type="term" value="F:phosphorelay response regulator activity"/>
    <property type="evidence" value="ECO:0007669"/>
    <property type="project" value="TreeGrafter"/>
</dbReference>
<organism evidence="11 12">
    <name type="scientific">Cohnella phaseoli</name>
    <dbReference type="NCBI Taxonomy" id="456490"/>
    <lineage>
        <taxon>Bacteria</taxon>
        <taxon>Bacillati</taxon>
        <taxon>Bacillota</taxon>
        <taxon>Bacilli</taxon>
        <taxon>Bacillales</taxon>
        <taxon>Paenibacillaceae</taxon>
        <taxon>Cohnella</taxon>
    </lineage>
</organism>
<dbReference type="PROSITE" id="PS51755">
    <property type="entry name" value="OMPR_PHOB"/>
    <property type="match status" value="1"/>
</dbReference>
<dbReference type="CDD" id="cd00383">
    <property type="entry name" value="trans_reg_C"/>
    <property type="match status" value="1"/>
</dbReference>
<dbReference type="SMART" id="SM00862">
    <property type="entry name" value="Trans_reg_C"/>
    <property type="match status" value="1"/>
</dbReference>
<dbReference type="GO" id="GO:0006355">
    <property type="term" value="P:regulation of DNA-templated transcription"/>
    <property type="evidence" value="ECO:0007669"/>
    <property type="project" value="InterPro"/>
</dbReference>
<dbReference type="PANTHER" id="PTHR48111:SF2">
    <property type="entry name" value="RESPONSE REGULATOR SAER"/>
    <property type="match status" value="1"/>
</dbReference>
<evidence type="ECO:0000256" key="1">
    <source>
        <dbReference type="ARBA" id="ARBA00004496"/>
    </source>
</evidence>
<evidence type="ECO:0000313" key="12">
    <source>
        <dbReference type="Proteomes" id="UP000256977"/>
    </source>
</evidence>
<dbReference type="Gene3D" id="3.40.50.2300">
    <property type="match status" value="1"/>
</dbReference>
<dbReference type="InterPro" id="IPR039420">
    <property type="entry name" value="WalR-like"/>
</dbReference>
<protein>
    <submittedName>
        <fullName evidence="11">DNA-binding response OmpR family regulator</fullName>
    </submittedName>
</protein>
<feature type="modified residue" description="4-aspartylphosphate" evidence="7">
    <location>
        <position position="55"/>
    </location>
</feature>
<dbReference type="FunFam" id="1.10.10.10:FF:000018">
    <property type="entry name" value="DNA-binding response regulator ResD"/>
    <property type="match status" value="1"/>
</dbReference>
<dbReference type="GO" id="GO:0005829">
    <property type="term" value="C:cytosol"/>
    <property type="evidence" value="ECO:0007669"/>
    <property type="project" value="TreeGrafter"/>
</dbReference>
<evidence type="ECO:0000256" key="4">
    <source>
        <dbReference type="ARBA" id="ARBA00023015"/>
    </source>
</evidence>
<dbReference type="Pfam" id="PF00072">
    <property type="entry name" value="Response_reg"/>
    <property type="match status" value="1"/>
</dbReference>
<dbReference type="CDD" id="cd17574">
    <property type="entry name" value="REC_OmpR"/>
    <property type="match status" value="1"/>
</dbReference>
<feature type="domain" description="Response regulatory" evidence="9">
    <location>
        <begin position="6"/>
        <end position="119"/>
    </location>
</feature>
<dbReference type="RefSeq" id="WP_116064239.1">
    <property type="nucleotide sequence ID" value="NZ_QRDZ01000030.1"/>
</dbReference>
<feature type="DNA-binding region" description="OmpR/PhoB-type" evidence="8">
    <location>
        <begin position="133"/>
        <end position="232"/>
    </location>
</feature>
<keyword evidence="2 7" id="KW-0597">Phosphoprotein</keyword>
<keyword evidence="12" id="KW-1185">Reference proteome</keyword>
<dbReference type="EMBL" id="QRDZ01000030">
    <property type="protein sequence ID" value="RED60528.1"/>
    <property type="molecule type" value="Genomic_DNA"/>
</dbReference>
<dbReference type="InterPro" id="IPR001867">
    <property type="entry name" value="OmpR/PhoB-type_DNA-bd"/>
</dbReference>
<dbReference type="AlphaFoldDB" id="A0A3D9IFK2"/>
<reference evidence="11 12" key="1">
    <citation type="submission" date="2018-07" db="EMBL/GenBank/DDBJ databases">
        <title>Genomic Encyclopedia of Type Strains, Phase III (KMG-III): the genomes of soil and plant-associated and newly described type strains.</title>
        <authorList>
            <person name="Whitman W."/>
        </authorList>
    </citation>
    <scope>NUCLEOTIDE SEQUENCE [LARGE SCALE GENOMIC DNA]</scope>
    <source>
        <strain evidence="11 12">CECT 7287</strain>
    </source>
</reference>
<dbReference type="FunFam" id="3.40.50.2300:FF:000001">
    <property type="entry name" value="DNA-binding response regulator PhoB"/>
    <property type="match status" value="1"/>
</dbReference>
<dbReference type="OrthoDB" id="9790442at2"/>
<dbReference type="PROSITE" id="PS50110">
    <property type="entry name" value="RESPONSE_REGULATORY"/>
    <property type="match status" value="1"/>
</dbReference>
<dbReference type="SUPFAM" id="SSF52172">
    <property type="entry name" value="CheY-like"/>
    <property type="match status" value="1"/>
</dbReference>
<proteinExistence type="predicted"/>
<comment type="caution">
    <text evidence="11">The sequence shown here is derived from an EMBL/GenBank/DDBJ whole genome shotgun (WGS) entry which is preliminary data.</text>
</comment>
<dbReference type="GO" id="GO:0032993">
    <property type="term" value="C:protein-DNA complex"/>
    <property type="evidence" value="ECO:0007669"/>
    <property type="project" value="TreeGrafter"/>
</dbReference>
<evidence type="ECO:0000256" key="2">
    <source>
        <dbReference type="ARBA" id="ARBA00022553"/>
    </source>
</evidence>
<evidence type="ECO:0000256" key="7">
    <source>
        <dbReference type="PROSITE-ProRule" id="PRU00169"/>
    </source>
</evidence>
<evidence type="ECO:0000259" key="10">
    <source>
        <dbReference type="PROSITE" id="PS51755"/>
    </source>
</evidence>
<evidence type="ECO:0000256" key="3">
    <source>
        <dbReference type="ARBA" id="ARBA00023012"/>
    </source>
</evidence>
<dbReference type="InterPro" id="IPR011006">
    <property type="entry name" value="CheY-like_superfamily"/>
</dbReference>
<keyword evidence="4" id="KW-0805">Transcription regulation</keyword>
<dbReference type="Gene3D" id="6.10.250.690">
    <property type="match status" value="1"/>
</dbReference>
<evidence type="ECO:0000313" key="11">
    <source>
        <dbReference type="EMBL" id="RED60528.1"/>
    </source>
</evidence>
<keyword evidence="3" id="KW-0902">Two-component regulatory system</keyword>
<dbReference type="InterPro" id="IPR001789">
    <property type="entry name" value="Sig_transdc_resp-reg_receiver"/>
</dbReference>
<dbReference type="Pfam" id="PF00486">
    <property type="entry name" value="Trans_reg_C"/>
    <property type="match status" value="1"/>
</dbReference>
<gene>
    <name evidence="11" type="ORF">DFP98_13050</name>
</gene>
<evidence type="ECO:0000256" key="8">
    <source>
        <dbReference type="PROSITE-ProRule" id="PRU01091"/>
    </source>
</evidence>
<keyword evidence="5 8" id="KW-0238">DNA-binding</keyword>
<comment type="subcellular location">
    <subcellularLocation>
        <location evidence="1">Cytoplasm</location>
    </subcellularLocation>
</comment>
<evidence type="ECO:0000259" key="9">
    <source>
        <dbReference type="PROSITE" id="PS50110"/>
    </source>
</evidence>
<dbReference type="Gene3D" id="1.10.10.10">
    <property type="entry name" value="Winged helix-like DNA-binding domain superfamily/Winged helix DNA-binding domain"/>
    <property type="match status" value="1"/>
</dbReference>
<feature type="domain" description="OmpR/PhoB-type" evidence="10">
    <location>
        <begin position="133"/>
        <end position="232"/>
    </location>
</feature>
<keyword evidence="6" id="KW-0804">Transcription</keyword>
<dbReference type="GO" id="GO:0000976">
    <property type="term" value="F:transcription cis-regulatory region binding"/>
    <property type="evidence" value="ECO:0007669"/>
    <property type="project" value="TreeGrafter"/>
</dbReference>
<dbReference type="SMART" id="SM00448">
    <property type="entry name" value="REC"/>
    <property type="match status" value="1"/>
</dbReference>
<dbReference type="PANTHER" id="PTHR48111">
    <property type="entry name" value="REGULATOR OF RPOS"/>
    <property type="match status" value="1"/>
</dbReference>
<accession>A0A3D9IFK2</accession>
<name>A0A3D9IFK2_9BACL</name>
<sequence length="234" mass="26704">MSSNTTILLVDDEKEIIKLMEIYLLNEGYKLLKASDGMAALELMSANPVDLVVLDVMMPHLNGIETCIKIRELCDVPVIFLSAKSQDIDKISGLSIGADDYVTKPFNPLELMARVKSQLRRYDRFKRQLHNDGSIIEIDDLVINFVNYTVTVDGKEVKLTPREFAILRLLAVNRGAVLSMDAIYEKVWNEPFMESKNTVMVHIRKIREKIEKDPQNPRIIKTVWGIGYKMESTT</sequence>